<dbReference type="PANTHER" id="PTHR13391">
    <property type="entry name" value="MITOCHONDRIAL DISTRIBUTION REGULATOR MISATO"/>
    <property type="match status" value="1"/>
</dbReference>
<evidence type="ECO:0000256" key="2">
    <source>
        <dbReference type="ARBA" id="ARBA00008507"/>
    </source>
</evidence>
<dbReference type="CDD" id="cd06060">
    <property type="entry name" value="misato"/>
    <property type="match status" value="1"/>
</dbReference>
<dbReference type="GO" id="GO:0005739">
    <property type="term" value="C:mitochondrion"/>
    <property type="evidence" value="ECO:0007669"/>
    <property type="project" value="UniProtKB-SubCell"/>
</dbReference>
<dbReference type="Pfam" id="PF14881">
    <property type="entry name" value="Tubulin_3"/>
    <property type="match status" value="1"/>
</dbReference>
<sequence>MLSWLVDEQTINKQTYMATHAWTFNFRTNMAGSSTREVITLQFGHYSNFVGTHWLNIQESSFCYDPSTSFHKDVNHDVLFREGLTSRGEQTYTPRLLIFDFKGSLRNLPRYGSLYTTPSYGKDSLWSGNVSVHECDPAPKNEFLLDLEKELMEFQSGSKSVADSGMPDRPSISNSKEEDKKSLREKFYNLDQDICVWSDFLGTSLHPRSIQLLRDFFLGDESNPFDVFGYGQRLAKEEHFYDEFESNLHFFVEECDSLQGFQILTDILNGFGGVSGQLLEDLKDEYSAKTFITFGLTPAELVNGTNKKTVQRILNSALSYGKLLEFSDLFVPLSLACETLPHPGPVREFPLLTYKPALSYHTSSVLGVCIDTVTLPYRRATPEASSMNSFVDSVAFGERTLASLSATFPLPLEETSSLPLLFQSELDRRRRELLQSLTPGVSNDCFVISQSAVIRGIPESLRSNPSKSIQAQFPQNNNPFRACSSTKEQLQAFLKNLNPNTSSSCWSVEQACMVKPPFPNIFDPKITAGGFPVEGYARNKNQESSVNQTSVMSSLETNSSITDLLLSLVRWAKKVDIRKHHVFLESGTEVESFNGMLEELTSLSQKYNNP</sequence>
<gene>
    <name evidence="7" type="ORF">P5673_004388</name>
</gene>
<evidence type="ECO:0000259" key="5">
    <source>
        <dbReference type="Pfam" id="PF10644"/>
    </source>
</evidence>
<name>A0AAD9R0U6_ACRCE</name>
<dbReference type="Pfam" id="PF10644">
    <property type="entry name" value="Misat_Tub_SegII"/>
    <property type="match status" value="1"/>
</dbReference>
<evidence type="ECO:0000256" key="1">
    <source>
        <dbReference type="ARBA" id="ARBA00004173"/>
    </source>
</evidence>
<accession>A0AAD9R0U6</accession>
<dbReference type="SUPFAM" id="SSF52490">
    <property type="entry name" value="Tubulin nucleotide-binding domain-like"/>
    <property type="match status" value="1"/>
</dbReference>
<evidence type="ECO:0000313" key="7">
    <source>
        <dbReference type="EMBL" id="KAK2570700.1"/>
    </source>
</evidence>
<reference evidence="7" key="2">
    <citation type="journal article" date="2023" name="Science">
        <title>Genomic signatures of disease resistance in endangered staghorn corals.</title>
        <authorList>
            <person name="Vollmer S.V."/>
            <person name="Selwyn J.D."/>
            <person name="Despard B.A."/>
            <person name="Roesel C.L."/>
        </authorList>
    </citation>
    <scope>NUCLEOTIDE SEQUENCE</scope>
    <source>
        <strain evidence="7">K2</strain>
    </source>
</reference>
<comment type="caution">
    <text evidence="7">The sequence shown here is derived from an EMBL/GenBank/DDBJ whole genome shotgun (WGS) entry which is preliminary data.</text>
</comment>
<feature type="domain" description="DML1/Misato tubulin" evidence="6">
    <location>
        <begin position="193"/>
        <end position="378"/>
    </location>
</feature>
<evidence type="ECO:0000256" key="4">
    <source>
        <dbReference type="SAM" id="MobiDB-lite"/>
    </source>
</evidence>
<dbReference type="Proteomes" id="UP001249851">
    <property type="component" value="Unassembled WGS sequence"/>
</dbReference>
<evidence type="ECO:0000256" key="3">
    <source>
        <dbReference type="ARBA" id="ARBA00023128"/>
    </source>
</evidence>
<organism evidence="7 8">
    <name type="scientific">Acropora cervicornis</name>
    <name type="common">Staghorn coral</name>
    <dbReference type="NCBI Taxonomy" id="6130"/>
    <lineage>
        <taxon>Eukaryota</taxon>
        <taxon>Metazoa</taxon>
        <taxon>Cnidaria</taxon>
        <taxon>Anthozoa</taxon>
        <taxon>Hexacorallia</taxon>
        <taxon>Scleractinia</taxon>
        <taxon>Astrocoeniina</taxon>
        <taxon>Acroporidae</taxon>
        <taxon>Acropora</taxon>
    </lineage>
</organism>
<evidence type="ECO:0000259" key="6">
    <source>
        <dbReference type="Pfam" id="PF14881"/>
    </source>
</evidence>
<feature type="domain" description="Misato Segment II tubulin-like" evidence="5">
    <location>
        <begin position="36"/>
        <end position="149"/>
    </location>
</feature>
<feature type="region of interest" description="Disordered" evidence="4">
    <location>
        <begin position="157"/>
        <end position="178"/>
    </location>
</feature>
<comment type="subcellular location">
    <subcellularLocation>
        <location evidence="1">Mitochondrion</location>
    </subcellularLocation>
</comment>
<keyword evidence="8" id="KW-1185">Reference proteome</keyword>
<evidence type="ECO:0000313" key="8">
    <source>
        <dbReference type="Proteomes" id="UP001249851"/>
    </source>
</evidence>
<dbReference type="Gene3D" id="3.40.50.1440">
    <property type="entry name" value="Tubulin/FtsZ, GTPase domain"/>
    <property type="match status" value="1"/>
</dbReference>
<dbReference type="InterPro" id="IPR029209">
    <property type="entry name" value="DML1/Misato_tubulin"/>
</dbReference>
<proteinExistence type="inferred from homology"/>
<keyword evidence="3" id="KW-0496">Mitochondrion</keyword>
<dbReference type="InterPro" id="IPR049942">
    <property type="entry name" value="DML1/Misato"/>
</dbReference>
<dbReference type="InterPro" id="IPR036525">
    <property type="entry name" value="Tubulin/FtsZ_GTPase_sf"/>
</dbReference>
<dbReference type="InterPro" id="IPR019605">
    <property type="entry name" value="Misato_II_tubulin-like"/>
</dbReference>
<protein>
    <submittedName>
        <fullName evidence="7">Protein misato-like protein 1</fullName>
    </submittedName>
</protein>
<comment type="similarity">
    <text evidence="2">Belongs to the misato family.</text>
</comment>
<dbReference type="GO" id="GO:0007005">
    <property type="term" value="P:mitochondrion organization"/>
    <property type="evidence" value="ECO:0007669"/>
    <property type="project" value="InterPro"/>
</dbReference>
<dbReference type="EMBL" id="JARQWQ010000007">
    <property type="protein sequence ID" value="KAK2570700.1"/>
    <property type="molecule type" value="Genomic_DNA"/>
</dbReference>
<reference evidence="7" key="1">
    <citation type="journal article" date="2023" name="G3 (Bethesda)">
        <title>Whole genome assembly and annotation of the endangered Caribbean coral Acropora cervicornis.</title>
        <authorList>
            <person name="Selwyn J.D."/>
            <person name="Vollmer S.V."/>
        </authorList>
    </citation>
    <scope>NUCLEOTIDE SEQUENCE</scope>
    <source>
        <strain evidence="7">K2</strain>
    </source>
</reference>
<dbReference type="AlphaFoldDB" id="A0AAD9R0U6"/>
<dbReference type="PANTHER" id="PTHR13391:SF0">
    <property type="entry name" value="PROTEIN MISATO HOMOLOG 1"/>
    <property type="match status" value="1"/>
</dbReference>